<keyword evidence="1" id="KW-0175">Coiled coil</keyword>
<evidence type="ECO:0000313" key="6">
    <source>
        <dbReference type="Proteomes" id="UP001163739"/>
    </source>
</evidence>
<evidence type="ECO:0000259" key="3">
    <source>
        <dbReference type="PROSITE" id="PS50883"/>
    </source>
</evidence>
<dbReference type="InterPro" id="IPR029787">
    <property type="entry name" value="Nucleotide_cyclase"/>
</dbReference>
<dbReference type="RefSeq" id="WP_265048977.1">
    <property type="nucleotide sequence ID" value="NZ_CP100390.1"/>
</dbReference>
<dbReference type="PANTHER" id="PTHR33121">
    <property type="entry name" value="CYCLIC DI-GMP PHOSPHODIESTERASE PDEF"/>
    <property type="match status" value="1"/>
</dbReference>
<dbReference type="SMART" id="SM00267">
    <property type="entry name" value="GGDEF"/>
    <property type="match status" value="1"/>
</dbReference>
<proteinExistence type="predicted"/>
<evidence type="ECO:0000256" key="2">
    <source>
        <dbReference type="SAM" id="MobiDB-lite"/>
    </source>
</evidence>
<evidence type="ECO:0000256" key="1">
    <source>
        <dbReference type="SAM" id="Coils"/>
    </source>
</evidence>
<dbReference type="InterPro" id="IPR050706">
    <property type="entry name" value="Cyclic-di-GMP_PDE-like"/>
</dbReference>
<feature type="compositionally biased region" description="Basic and acidic residues" evidence="2">
    <location>
        <begin position="222"/>
        <end position="243"/>
    </location>
</feature>
<protein>
    <submittedName>
        <fullName evidence="5">DUF1631 family protein</fullName>
    </submittedName>
</protein>
<feature type="domain" description="EAL" evidence="3">
    <location>
        <begin position="956"/>
        <end position="1212"/>
    </location>
</feature>
<dbReference type="InterPro" id="IPR043128">
    <property type="entry name" value="Rev_trsase/Diguanyl_cyclase"/>
</dbReference>
<dbReference type="SMART" id="SM00052">
    <property type="entry name" value="EAL"/>
    <property type="match status" value="1"/>
</dbReference>
<evidence type="ECO:0000259" key="4">
    <source>
        <dbReference type="PROSITE" id="PS50887"/>
    </source>
</evidence>
<gene>
    <name evidence="5" type="ORF">NKI27_07105</name>
</gene>
<dbReference type="PROSITE" id="PS50887">
    <property type="entry name" value="GGDEF"/>
    <property type="match status" value="1"/>
</dbReference>
<feature type="coiled-coil region" evidence="1">
    <location>
        <begin position="338"/>
        <end position="368"/>
    </location>
</feature>
<dbReference type="Gene3D" id="3.30.70.270">
    <property type="match status" value="1"/>
</dbReference>
<accession>A0ABY6N689</accession>
<dbReference type="NCBIfam" id="TIGR00254">
    <property type="entry name" value="GGDEF"/>
    <property type="match status" value="1"/>
</dbReference>
<reference evidence="5" key="1">
    <citation type="submission" date="2022-06" db="EMBL/GenBank/DDBJ databases">
        <title>Alkalimarinus sp. nov., isolated from gut of a Alitta virens.</title>
        <authorList>
            <person name="Yang A.I."/>
            <person name="Shin N.-R."/>
        </authorList>
    </citation>
    <scope>NUCLEOTIDE SEQUENCE</scope>
    <source>
        <strain evidence="5">A2M4</strain>
    </source>
</reference>
<dbReference type="EMBL" id="CP100390">
    <property type="protein sequence ID" value="UZE97504.1"/>
    <property type="molecule type" value="Genomic_DNA"/>
</dbReference>
<dbReference type="Pfam" id="PF00563">
    <property type="entry name" value="EAL"/>
    <property type="match status" value="1"/>
</dbReference>
<dbReference type="Gene3D" id="3.20.20.450">
    <property type="entry name" value="EAL domain"/>
    <property type="match status" value="1"/>
</dbReference>
<dbReference type="InterPro" id="IPR012434">
    <property type="entry name" value="DUF1631"/>
</dbReference>
<dbReference type="Pfam" id="PF07793">
    <property type="entry name" value="DUF1631"/>
    <property type="match status" value="1"/>
</dbReference>
<dbReference type="PANTHER" id="PTHR33121:SF23">
    <property type="entry name" value="CYCLIC DI-GMP PHOSPHODIESTERASE PDEB"/>
    <property type="match status" value="1"/>
</dbReference>
<dbReference type="CDD" id="cd01949">
    <property type="entry name" value="GGDEF"/>
    <property type="match status" value="1"/>
</dbReference>
<dbReference type="InterPro" id="IPR001633">
    <property type="entry name" value="EAL_dom"/>
</dbReference>
<dbReference type="InterPro" id="IPR000160">
    <property type="entry name" value="GGDEF_dom"/>
</dbReference>
<sequence>MQNTPFTAQQQQKKDITEKLLLSYRKLILENLPLAIERAIKEAEVKLMLSINESMDGVLRSDFSVSLQMLETRSHWLSEKVSKDAVIALIDKLKSQSSTPPKSVKKTQKTLSVVEKDDFEDWLAMNSAIRLIEEDLGYELNRICYIFEVISGRGVDVKSCPVGPSIIINAFQEGCSLLKIPSSSYPIIYKILGRILNSELKDIYGVLLSAAERYGISGTAQSEKEPSKKTAYQEREAAQDELKPSASSETNFLDNTPLMADEELFGAPTTQPQRETGQNSQNSPSSVSAQGDTYATLQRLINLKASVAVNSGGSTASSGQPEANVRDIRYAYYQSSDVIEAVNQLQSLQLKEDSLKEALEQSERTRNKGYSGNVVELPLRDVVKKQLIESGKEEAQLGKTDNELIEITDRLFETLLDQVGVSTVLKRWLKKLKLSVLKVVLLDHTFFSDNSHPARQVINQLAKLAGTKRTPNRSIERSLEYFTNRIIKEYTGDLRLFEELLIEISHLVSRQEEAFKRNAERVARAYEGQQRLTEARETIVSEIDRRIKGKKIPKILLSLLDEGGWRQLMLVTLLREGEDSKRFKESLAVLDQLLAWLGESSEGEESVGDSFEKDLEAPTFLTMIDRELKATGQATHSNIIEELKEYLVQGKKVPLCPAEPYRWSVETDQEQIVADSSRSQTEDNKPGNSRWHKRARMMVIGDWVEIIDEENVAQRMRLAWSGSKSFRFVFVDSQGMKDIDISLDELAERMNSGKATLLDKEEVPVIDQGLHQMVQSVYEDLSNQASCDPLTGLLNRQSFERNLERTVADSMANQTAYVVCFLDIDQFKVVNNTYGHIAGDQLLKHVASVVRQSAGPMAICGRVGGNEFGVIFDHCALKEGTVLCENIRTAVSDSTFLWQENALIVTISAGLTEIDAASDSSDTVMKKASVACNFSKEHGRNRVTAYTPQDRDQAHHDEMMTWIQKIDHSLEDLLMLRCQEIRPVNKAEGRFSHYEILLGVYDEDKNILPPVALIEAAEHFGRMTRVDKWVIHNTLRWMENNPIIVENVDGFSINLSGTSINEEHFLDFVLSELSATSVPRHKICFEITETAAITNLSDATDFIKVLRKTGCKFSLDDFGTGLSSYAYIQKLPMDYIKIDGVFIKNIVNNKKDQALVKSINELAHFMGMETIAEFVENSEILSMLKLIGVDHAQGYGIARPAPLSDAFSSIRA</sequence>
<dbReference type="SUPFAM" id="SSF55073">
    <property type="entry name" value="Nucleotide cyclase"/>
    <property type="match status" value="1"/>
</dbReference>
<evidence type="ECO:0000313" key="5">
    <source>
        <dbReference type="EMBL" id="UZE97504.1"/>
    </source>
</evidence>
<name>A0ABY6N689_9ALTE</name>
<dbReference type="SUPFAM" id="SSF141868">
    <property type="entry name" value="EAL domain-like"/>
    <property type="match status" value="1"/>
</dbReference>
<dbReference type="CDD" id="cd01948">
    <property type="entry name" value="EAL"/>
    <property type="match status" value="1"/>
</dbReference>
<feature type="region of interest" description="Disordered" evidence="2">
    <location>
        <begin position="219"/>
        <end position="253"/>
    </location>
</feature>
<feature type="region of interest" description="Disordered" evidence="2">
    <location>
        <begin position="670"/>
        <end position="690"/>
    </location>
</feature>
<dbReference type="PROSITE" id="PS50883">
    <property type="entry name" value="EAL"/>
    <property type="match status" value="1"/>
</dbReference>
<dbReference type="Pfam" id="PF00990">
    <property type="entry name" value="GGDEF"/>
    <property type="match status" value="1"/>
</dbReference>
<dbReference type="Proteomes" id="UP001163739">
    <property type="component" value="Chromosome"/>
</dbReference>
<dbReference type="InterPro" id="IPR035919">
    <property type="entry name" value="EAL_sf"/>
</dbReference>
<feature type="domain" description="GGDEF" evidence="4">
    <location>
        <begin position="815"/>
        <end position="948"/>
    </location>
</feature>
<feature type="region of interest" description="Disordered" evidence="2">
    <location>
        <begin position="269"/>
        <end position="290"/>
    </location>
</feature>
<keyword evidence="6" id="KW-1185">Reference proteome</keyword>
<organism evidence="5 6">
    <name type="scientific">Alkalimarinus alittae</name>
    <dbReference type="NCBI Taxonomy" id="2961619"/>
    <lineage>
        <taxon>Bacteria</taxon>
        <taxon>Pseudomonadati</taxon>
        <taxon>Pseudomonadota</taxon>
        <taxon>Gammaproteobacteria</taxon>
        <taxon>Alteromonadales</taxon>
        <taxon>Alteromonadaceae</taxon>
        <taxon>Alkalimarinus</taxon>
    </lineage>
</organism>